<feature type="domain" description="Response regulatory" evidence="9">
    <location>
        <begin position="1"/>
        <end position="92"/>
    </location>
</feature>
<dbReference type="SUPFAM" id="SSF55785">
    <property type="entry name" value="PYP-like sensor domain (PAS domain)"/>
    <property type="match status" value="1"/>
</dbReference>
<dbReference type="InterPro" id="IPR050736">
    <property type="entry name" value="Sensor_HK_Regulatory"/>
</dbReference>
<dbReference type="InterPro" id="IPR003594">
    <property type="entry name" value="HATPase_dom"/>
</dbReference>
<evidence type="ECO:0000256" key="7">
    <source>
        <dbReference type="PROSITE-ProRule" id="PRU00169"/>
    </source>
</evidence>
<dbReference type="PROSITE" id="PS50109">
    <property type="entry name" value="HIS_KIN"/>
    <property type="match status" value="1"/>
</dbReference>
<dbReference type="Pfam" id="PF02518">
    <property type="entry name" value="HATPase_c"/>
    <property type="match status" value="1"/>
</dbReference>
<dbReference type="InterPro" id="IPR036097">
    <property type="entry name" value="HisK_dim/P_sf"/>
</dbReference>
<comment type="caution">
    <text evidence="7">Lacks conserved residue(s) required for the propagation of feature annotation.</text>
</comment>
<dbReference type="Gene3D" id="1.10.287.130">
    <property type="match status" value="1"/>
</dbReference>
<evidence type="ECO:0000256" key="6">
    <source>
        <dbReference type="ARBA" id="ARBA00023012"/>
    </source>
</evidence>
<dbReference type="Pfam" id="PF00512">
    <property type="entry name" value="HisKA"/>
    <property type="match status" value="1"/>
</dbReference>
<keyword evidence="11" id="KW-1185">Reference proteome</keyword>
<dbReference type="InterPro" id="IPR035965">
    <property type="entry name" value="PAS-like_dom_sf"/>
</dbReference>
<comment type="caution">
    <text evidence="10">The sequence shown here is derived from an EMBL/GenBank/DDBJ whole genome shotgun (WGS) entry which is preliminary data.</text>
</comment>
<evidence type="ECO:0000256" key="4">
    <source>
        <dbReference type="ARBA" id="ARBA00022679"/>
    </source>
</evidence>
<dbReference type="PRINTS" id="PR00344">
    <property type="entry name" value="BCTRLSENSOR"/>
</dbReference>
<reference evidence="10" key="1">
    <citation type="journal article" date="2014" name="Int. J. Syst. Evol. Microbiol.">
        <title>Complete genome sequence of Corynebacterium casei LMG S-19264T (=DSM 44701T), isolated from a smear-ripened cheese.</title>
        <authorList>
            <consortium name="US DOE Joint Genome Institute (JGI-PGF)"/>
            <person name="Walter F."/>
            <person name="Albersmeier A."/>
            <person name="Kalinowski J."/>
            <person name="Ruckert C."/>
        </authorList>
    </citation>
    <scope>NUCLEOTIDE SEQUENCE</scope>
    <source>
        <strain evidence="10">JCM 19596</strain>
    </source>
</reference>
<sequence>MTVKPADSVEGVVDALAASRVDCVVCAVDPASGDGLDVLRAVRDRDPALPVLAYTDADDAEAAAEVTRAGATEYVSAERLTDADAALRDRIRALTDAGTPLGPVVESSPDPTLLLAGDYTVRYRNAAAADFAPATAVGDSVFDVVHDADADAVRAAAEHGDSDGSVVVRLRDGEGEWRRASVRVADRRADRRVNGFVVTMRDASDAAVDEHVVAQAVHDLRTPLATARTYLDIARDDPDRLDDVDAAHDRLETLVDDLRTLATAGRALDEPERVDPAAIAREAWETSGAADVTFVVDTDPDELAGDPERLRRLFENLFRNACDHGASTVRLAAVDGGFAVEDDGDGIPESDRDAVFEQGFTTRDDGTGYGLAIVEEIADAHGLTARVEESADGGARFVFTRDTHVGGRDDSKC</sequence>
<dbReference type="InterPro" id="IPR011006">
    <property type="entry name" value="CheY-like_superfamily"/>
</dbReference>
<dbReference type="PANTHER" id="PTHR43711:SF1">
    <property type="entry name" value="HISTIDINE KINASE 1"/>
    <property type="match status" value="1"/>
</dbReference>
<dbReference type="CDD" id="cd00075">
    <property type="entry name" value="HATPase"/>
    <property type="match status" value="1"/>
</dbReference>
<accession>A0A830FJV3</accession>
<evidence type="ECO:0000313" key="11">
    <source>
        <dbReference type="Proteomes" id="UP000607197"/>
    </source>
</evidence>
<keyword evidence="4" id="KW-0808">Transferase</keyword>
<evidence type="ECO:0000256" key="3">
    <source>
        <dbReference type="ARBA" id="ARBA00022553"/>
    </source>
</evidence>
<evidence type="ECO:0000259" key="9">
    <source>
        <dbReference type="PROSITE" id="PS50110"/>
    </source>
</evidence>
<evidence type="ECO:0000256" key="5">
    <source>
        <dbReference type="ARBA" id="ARBA00022777"/>
    </source>
</evidence>
<dbReference type="CDD" id="cd00082">
    <property type="entry name" value="HisKA"/>
    <property type="match status" value="1"/>
</dbReference>
<dbReference type="InterPro" id="IPR001789">
    <property type="entry name" value="Sig_transdc_resp-reg_receiver"/>
</dbReference>
<dbReference type="PANTHER" id="PTHR43711">
    <property type="entry name" value="TWO-COMPONENT HISTIDINE KINASE"/>
    <property type="match status" value="1"/>
</dbReference>
<evidence type="ECO:0000313" key="10">
    <source>
        <dbReference type="EMBL" id="GGL53854.1"/>
    </source>
</evidence>
<dbReference type="Pfam" id="PF08448">
    <property type="entry name" value="PAS_4"/>
    <property type="match status" value="1"/>
</dbReference>
<evidence type="ECO:0000256" key="2">
    <source>
        <dbReference type="ARBA" id="ARBA00012438"/>
    </source>
</evidence>
<evidence type="ECO:0000259" key="8">
    <source>
        <dbReference type="PROSITE" id="PS50109"/>
    </source>
</evidence>
<gene>
    <name evidence="10" type="ORF">GCM10009039_10030</name>
</gene>
<keyword evidence="6" id="KW-0902">Two-component regulatory system</keyword>
<reference evidence="10" key="2">
    <citation type="submission" date="2020-09" db="EMBL/GenBank/DDBJ databases">
        <authorList>
            <person name="Sun Q."/>
            <person name="Ohkuma M."/>
        </authorList>
    </citation>
    <scope>NUCLEOTIDE SEQUENCE</scope>
    <source>
        <strain evidence="10">JCM 19596</strain>
    </source>
</reference>
<dbReference type="Gene3D" id="3.30.450.20">
    <property type="entry name" value="PAS domain"/>
    <property type="match status" value="1"/>
</dbReference>
<evidence type="ECO:0000256" key="1">
    <source>
        <dbReference type="ARBA" id="ARBA00000085"/>
    </source>
</evidence>
<dbReference type="Proteomes" id="UP000607197">
    <property type="component" value="Unassembled WGS sequence"/>
</dbReference>
<comment type="catalytic activity">
    <reaction evidence="1">
        <text>ATP + protein L-histidine = ADP + protein N-phospho-L-histidine.</text>
        <dbReference type="EC" id="2.7.13.3"/>
    </reaction>
</comment>
<dbReference type="SMART" id="SM00388">
    <property type="entry name" value="HisKA"/>
    <property type="match status" value="1"/>
</dbReference>
<protein>
    <recommendedName>
        <fullName evidence="2">histidine kinase</fullName>
        <ecNumber evidence="2">2.7.13.3</ecNumber>
    </recommendedName>
</protein>
<dbReference type="Gene3D" id="3.30.565.10">
    <property type="entry name" value="Histidine kinase-like ATPase, C-terminal domain"/>
    <property type="match status" value="1"/>
</dbReference>
<dbReference type="PROSITE" id="PS50110">
    <property type="entry name" value="RESPONSE_REGULATORY"/>
    <property type="match status" value="1"/>
</dbReference>
<dbReference type="Gene3D" id="3.40.50.2300">
    <property type="match status" value="1"/>
</dbReference>
<dbReference type="InterPro" id="IPR005467">
    <property type="entry name" value="His_kinase_dom"/>
</dbReference>
<dbReference type="SUPFAM" id="SSF47384">
    <property type="entry name" value="Homodimeric domain of signal transducing histidine kinase"/>
    <property type="match status" value="1"/>
</dbReference>
<dbReference type="AlphaFoldDB" id="A0A830FJV3"/>
<dbReference type="SMART" id="SM00387">
    <property type="entry name" value="HATPase_c"/>
    <property type="match status" value="1"/>
</dbReference>
<keyword evidence="5" id="KW-0418">Kinase</keyword>
<keyword evidence="3" id="KW-0597">Phosphoprotein</keyword>
<dbReference type="InterPro" id="IPR036890">
    <property type="entry name" value="HATPase_C_sf"/>
</dbReference>
<dbReference type="GO" id="GO:0000155">
    <property type="term" value="F:phosphorelay sensor kinase activity"/>
    <property type="evidence" value="ECO:0007669"/>
    <property type="project" value="InterPro"/>
</dbReference>
<dbReference type="SUPFAM" id="SSF55874">
    <property type="entry name" value="ATPase domain of HSP90 chaperone/DNA topoisomerase II/histidine kinase"/>
    <property type="match status" value="1"/>
</dbReference>
<dbReference type="SUPFAM" id="SSF52172">
    <property type="entry name" value="CheY-like"/>
    <property type="match status" value="1"/>
</dbReference>
<dbReference type="InterPro" id="IPR004358">
    <property type="entry name" value="Sig_transdc_His_kin-like_C"/>
</dbReference>
<dbReference type="InterPro" id="IPR003661">
    <property type="entry name" value="HisK_dim/P_dom"/>
</dbReference>
<proteinExistence type="predicted"/>
<dbReference type="Pfam" id="PF00072">
    <property type="entry name" value="Response_reg"/>
    <property type="match status" value="1"/>
</dbReference>
<name>A0A830FJV3_9EURY</name>
<feature type="domain" description="Histidine kinase" evidence="8">
    <location>
        <begin position="215"/>
        <end position="405"/>
    </location>
</feature>
<dbReference type="EMBL" id="BMPG01000001">
    <property type="protein sequence ID" value="GGL53854.1"/>
    <property type="molecule type" value="Genomic_DNA"/>
</dbReference>
<organism evidence="10 11">
    <name type="scientific">Halocalculus aciditolerans</name>
    <dbReference type="NCBI Taxonomy" id="1383812"/>
    <lineage>
        <taxon>Archaea</taxon>
        <taxon>Methanobacteriati</taxon>
        <taxon>Methanobacteriota</taxon>
        <taxon>Stenosarchaea group</taxon>
        <taxon>Halobacteria</taxon>
        <taxon>Halobacteriales</taxon>
        <taxon>Halobacteriaceae</taxon>
        <taxon>Halocalculus</taxon>
    </lineage>
</organism>
<dbReference type="InterPro" id="IPR013656">
    <property type="entry name" value="PAS_4"/>
</dbReference>
<dbReference type="EC" id="2.7.13.3" evidence="2"/>